<proteinExistence type="predicted"/>
<evidence type="ECO:0000256" key="4">
    <source>
        <dbReference type="ARBA" id="ARBA00023136"/>
    </source>
</evidence>
<organism evidence="7 8">
    <name type="scientific">Micractinium conductrix</name>
    <dbReference type="NCBI Taxonomy" id="554055"/>
    <lineage>
        <taxon>Eukaryota</taxon>
        <taxon>Viridiplantae</taxon>
        <taxon>Chlorophyta</taxon>
        <taxon>core chlorophytes</taxon>
        <taxon>Trebouxiophyceae</taxon>
        <taxon>Chlorellales</taxon>
        <taxon>Chlorellaceae</taxon>
        <taxon>Chlorella clade</taxon>
        <taxon>Micractinium</taxon>
    </lineage>
</organism>
<dbReference type="PRINTS" id="PR01270">
    <property type="entry name" value="HDASUPER"/>
</dbReference>
<dbReference type="EMBL" id="LHPF02000040">
    <property type="protein sequence ID" value="PSC68190.1"/>
    <property type="molecule type" value="Genomic_DNA"/>
</dbReference>
<dbReference type="Pfam" id="PF02485">
    <property type="entry name" value="Branch"/>
    <property type="match status" value="1"/>
</dbReference>
<dbReference type="InterPro" id="IPR023696">
    <property type="entry name" value="Ureohydrolase_dom_sf"/>
</dbReference>
<comment type="caution">
    <text evidence="7">The sequence shown here is derived from an EMBL/GenBank/DDBJ whole genome shotgun (WGS) entry which is preliminary data.</text>
</comment>
<keyword evidence="2" id="KW-0328">Glycosyltransferase</keyword>
<evidence type="ECO:0000256" key="2">
    <source>
        <dbReference type="ARBA" id="ARBA00022676"/>
    </source>
</evidence>
<reference evidence="7 8" key="1">
    <citation type="journal article" date="2018" name="Plant J.">
        <title>Genome sequences of Chlorella sorokiniana UTEX 1602 and Micractinium conductrix SAG 241.80: implications to maltose excretion by a green alga.</title>
        <authorList>
            <person name="Arriola M.B."/>
            <person name="Velmurugan N."/>
            <person name="Zhang Y."/>
            <person name="Plunkett M.H."/>
            <person name="Hondzo H."/>
            <person name="Barney B.M."/>
        </authorList>
    </citation>
    <scope>NUCLEOTIDE SEQUENCE [LARGE SCALE GENOMIC DNA]</scope>
    <source>
        <strain evidence="7 8">SAG 241.80</strain>
    </source>
</reference>
<keyword evidence="3" id="KW-0808">Transferase</keyword>
<evidence type="ECO:0000256" key="1">
    <source>
        <dbReference type="ARBA" id="ARBA00004606"/>
    </source>
</evidence>
<evidence type="ECO:0000313" key="8">
    <source>
        <dbReference type="Proteomes" id="UP000239649"/>
    </source>
</evidence>
<comment type="subcellular location">
    <subcellularLocation>
        <location evidence="1">Membrane</location>
        <topology evidence="1">Single-pass type II membrane protein</topology>
    </subcellularLocation>
</comment>
<dbReference type="InterPro" id="IPR023801">
    <property type="entry name" value="His_deacetylse_dom"/>
</dbReference>
<dbReference type="GO" id="GO:0040029">
    <property type="term" value="P:epigenetic regulation of gene expression"/>
    <property type="evidence" value="ECO:0007669"/>
    <property type="project" value="TreeGrafter"/>
</dbReference>
<evidence type="ECO:0000313" key="7">
    <source>
        <dbReference type="EMBL" id="PSC68190.1"/>
    </source>
</evidence>
<protein>
    <submittedName>
        <fullName evidence="7">Histone deacetylase 14 isoform X2</fullName>
    </submittedName>
</protein>
<dbReference type="PANTHER" id="PTHR10625:SF11">
    <property type="entry name" value="HISTONE DEACETYLASE 14, CHLOROPLASTIC"/>
    <property type="match status" value="1"/>
</dbReference>
<dbReference type="CDD" id="cd09992">
    <property type="entry name" value="HDAC_classII"/>
    <property type="match status" value="1"/>
</dbReference>
<keyword evidence="8" id="KW-1185">Reference proteome</keyword>
<dbReference type="Proteomes" id="UP000239649">
    <property type="component" value="Unassembled WGS sequence"/>
</dbReference>
<gene>
    <name evidence="7" type="ORF">C2E20_8175</name>
</gene>
<keyword evidence="4" id="KW-0472">Membrane</keyword>
<name>A0A2P6V283_9CHLO</name>
<evidence type="ECO:0000256" key="3">
    <source>
        <dbReference type="ARBA" id="ARBA00022679"/>
    </source>
</evidence>
<sequence>MTEPTGVRDLDDPDGPTYATPTSYADALAAAGAAVALLDAVVAGCSGSTSCAQEGSGGGSGAAQEDGSAAAAAAGSAQAAARAAAAGGGQAAAAAEPTVGFSVCRPPGHHATPGDQMGFCLLNNAALAARHAQRAHGLRRVLILDWDVHHGNGTQDIFVADPSVMLIDMHQQDVWPGSGGEGETGEGAGACATLNVPLPRHSGHEAAQRVWQRVVAPAARRFKPDLFVVSAGYDAHWRDPLEHLQFQSGTFHWLGGAVLALARELCDGRLLLLLEGGYNQEALGESVAETVLALLGWPSAHPLLLPEQLPHPEPLQQLLGVKKVALLFLTKIKMPHELTWRLWLEGAVGVLPHQHLAAAQEAACGSDDDAHRRLACACAPQQQQQQQQQQQVLFIVYVPRALAGIQRGHCQRWGAVLSGGACGLRPLPAFSAGVAGPCFEPDGIFIKHIIPGRVKTEWGHLSLVAASRRLLAESLNDPLNERFVLLSSSGVPLYDPLTFYQRLMGVERSHVAACYESYWLSVPIWKPAMETPLLKKEHVRKSSQWFSLTRKHAELTVADEEVYEAFKHCDCWKAGTPDEFYLATLLKAHDEVPNTHCSTPTWVQWPSTPSAHPKSFKAAEVTPQLVHSARGSCDTASELKLQVGAALPGCQLQTAHRMFSPLAVVMEGGGNCGEACHRLQGAVPANTTIEPPINPKCYVVGRKFEDDTVAAVTQLFVTRAAPQLGLLPAAASPRNRTAGGG</sequence>
<accession>A0A2P6V283</accession>
<dbReference type="InterPro" id="IPR003406">
    <property type="entry name" value="Glyco_trans_14"/>
</dbReference>
<dbReference type="GO" id="GO:0005737">
    <property type="term" value="C:cytoplasm"/>
    <property type="evidence" value="ECO:0007669"/>
    <property type="project" value="TreeGrafter"/>
</dbReference>
<dbReference type="AlphaFoldDB" id="A0A2P6V283"/>
<feature type="domain" description="Histone deacetylase" evidence="6">
    <location>
        <begin position="14"/>
        <end position="293"/>
    </location>
</feature>
<dbReference type="GO" id="GO:0000118">
    <property type="term" value="C:histone deacetylase complex"/>
    <property type="evidence" value="ECO:0007669"/>
    <property type="project" value="TreeGrafter"/>
</dbReference>
<keyword evidence="5" id="KW-0325">Glycoprotein</keyword>
<dbReference type="InterPro" id="IPR000286">
    <property type="entry name" value="HDACs"/>
</dbReference>
<dbReference type="PANTHER" id="PTHR10625">
    <property type="entry name" value="HISTONE DEACETYLASE HDAC1-RELATED"/>
    <property type="match status" value="1"/>
</dbReference>
<evidence type="ECO:0000259" key="6">
    <source>
        <dbReference type="Pfam" id="PF00850"/>
    </source>
</evidence>
<dbReference type="OrthoDB" id="424012at2759"/>
<dbReference type="Gene3D" id="3.40.800.20">
    <property type="entry name" value="Histone deacetylase domain"/>
    <property type="match status" value="1"/>
</dbReference>
<dbReference type="InterPro" id="IPR037138">
    <property type="entry name" value="His_deacetylse_dom_sf"/>
</dbReference>
<dbReference type="GO" id="GO:0016757">
    <property type="term" value="F:glycosyltransferase activity"/>
    <property type="evidence" value="ECO:0007669"/>
    <property type="project" value="UniProtKB-KW"/>
</dbReference>
<dbReference type="STRING" id="554055.A0A2P6V283"/>
<evidence type="ECO:0000256" key="5">
    <source>
        <dbReference type="ARBA" id="ARBA00023180"/>
    </source>
</evidence>
<dbReference type="SUPFAM" id="SSF52768">
    <property type="entry name" value="Arginase/deacetylase"/>
    <property type="match status" value="1"/>
</dbReference>
<dbReference type="GO" id="GO:0016020">
    <property type="term" value="C:membrane"/>
    <property type="evidence" value="ECO:0007669"/>
    <property type="project" value="UniProtKB-SubCell"/>
</dbReference>
<dbReference type="GO" id="GO:0004407">
    <property type="term" value="F:histone deacetylase activity"/>
    <property type="evidence" value="ECO:0007669"/>
    <property type="project" value="TreeGrafter"/>
</dbReference>
<dbReference type="Pfam" id="PF00850">
    <property type="entry name" value="Hist_deacetyl"/>
    <property type="match status" value="1"/>
</dbReference>